<feature type="compositionally biased region" description="Polar residues" evidence="1">
    <location>
        <begin position="78"/>
        <end position="88"/>
    </location>
</feature>
<proteinExistence type="predicted"/>
<name>A0AAD1SZ91_PELCU</name>
<evidence type="ECO:0000256" key="1">
    <source>
        <dbReference type="SAM" id="MobiDB-lite"/>
    </source>
</evidence>
<feature type="region of interest" description="Disordered" evidence="1">
    <location>
        <begin position="1"/>
        <end position="88"/>
    </location>
</feature>
<evidence type="ECO:0000313" key="2">
    <source>
        <dbReference type="EMBL" id="CAH2314858.1"/>
    </source>
</evidence>
<dbReference type="EMBL" id="OW240920">
    <property type="protein sequence ID" value="CAH2314858.1"/>
    <property type="molecule type" value="Genomic_DNA"/>
</dbReference>
<sequence>YMPGLYVERNFSSHRTASATPNDPHNLLQRELKSEVSSTRFSSGSRSLTPRSLDPPEKNAAGHSPPYRPSPHVDAHPPTSSRPSRVSW</sequence>
<accession>A0AAD1SZ91</accession>
<keyword evidence="3" id="KW-1185">Reference proteome</keyword>
<organism evidence="2 3">
    <name type="scientific">Pelobates cultripes</name>
    <name type="common">Western spadefoot toad</name>
    <dbReference type="NCBI Taxonomy" id="61616"/>
    <lineage>
        <taxon>Eukaryota</taxon>
        <taxon>Metazoa</taxon>
        <taxon>Chordata</taxon>
        <taxon>Craniata</taxon>
        <taxon>Vertebrata</taxon>
        <taxon>Euteleostomi</taxon>
        <taxon>Amphibia</taxon>
        <taxon>Batrachia</taxon>
        <taxon>Anura</taxon>
        <taxon>Pelobatoidea</taxon>
        <taxon>Pelobatidae</taxon>
        <taxon>Pelobates</taxon>
    </lineage>
</organism>
<evidence type="ECO:0000313" key="3">
    <source>
        <dbReference type="Proteomes" id="UP001295444"/>
    </source>
</evidence>
<protein>
    <submittedName>
        <fullName evidence="2">Uncharacterized protein</fullName>
    </submittedName>
</protein>
<reference evidence="2" key="1">
    <citation type="submission" date="2022-03" db="EMBL/GenBank/DDBJ databases">
        <authorList>
            <person name="Alioto T."/>
            <person name="Alioto T."/>
            <person name="Gomez Garrido J."/>
        </authorList>
    </citation>
    <scope>NUCLEOTIDE SEQUENCE</scope>
</reference>
<dbReference type="AlphaFoldDB" id="A0AAD1SZ91"/>
<feature type="compositionally biased region" description="Low complexity" evidence="1">
    <location>
        <begin position="35"/>
        <end position="47"/>
    </location>
</feature>
<feature type="compositionally biased region" description="Polar residues" evidence="1">
    <location>
        <begin position="13"/>
        <end position="23"/>
    </location>
</feature>
<gene>
    <name evidence="2" type="ORF">PECUL_23A045765</name>
</gene>
<feature type="non-terminal residue" evidence="2">
    <location>
        <position position="1"/>
    </location>
</feature>
<dbReference type="Proteomes" id="UP001295444">
    <property type="component" value="Chromosome 09"/>
</dbReference>